<organism evidence="1 2">
    <name type="scientific">Burkholderia ubonensis subsp. mesacidophila</name>
    <dbReference type="NCBI Taxonomy" id="265293"/>
    <lineage>
        <taxon>Bacteria</taxon>
        <taxon>Pseudomonadati</taxon>
        <taxon>Pseudomonadota</taxon>
        <taxon>Betaproteobacteria</taxon>
        <taxon>Burkholderiales</taxon>
        <taxon>Burkholderiaceae</taxon>
        <taxon>Burkholderia</taxon>
        <taxon>Burkholderia cepacia complex</taxon>
    </lineage>
</organism>
<name>A0A2A4FC88_9BURK</name>
<dbReference type="RefSeq" id="WP_084906859.1">
    <property type="nucleotide sequence ID" value="NZ_CP020738.1"/>
</dbReference>
<evidence type="ECO:0000313" key="1">
    <source>
        <dbReference type="EMBL" id="PCE30036.1"/>
    </source>
</evidence>
<dbReference type="GeneID" id="69001294"/>
<dbReference type="EMBL" id="MTZU01000071">
    <property type="protein sequence ID" value="PCE30036.1"/>
    <property type="molecule type" value="Genomic_DNA"/>
</dbReference>
<dbReference type="Proteomes" id="UP000217994">
    <property type="component" value="Unassembled WGS sequence"/>
</dbReference>
<dbReference type="AlphaFoldDB" id="A0A2A4FC88"/>
<proteinExistence type="predicted"/>
<evidence type="ECO:0000313" key="2">
    <source>
        <dbReference type="Proteomes" id="UP000217994"/>
    </source>
</evidence>
<gene>
    <name evidence="1" type="ORF">BZL54_23005</name>
</gene>
<protein>
    <submittedName>
        <fullName evidence="1">Uncharacterized protein</fullName>
    </submittedName>
</protein>
<sequence>MSLKDNKEPFRALELEKFRVKHGLTISTACELLGLQRAKWAEYQKNPTVLIDDMAVCIMMTFYERHPRTMPISRVVDIRQWMLDHNYDPDSPQDKKTFAGGIGREAAATYRYINGQGSVSKPVERLLEAVDRLPTDSGKKKRAELESVAREVADRMGVRDPLTRGSWRRES</sequence>
<reference evidence="1 2" key="1">
    <citation type="submission" date="2017-01" db="EMBL/GenBank/DDBJ databases">
        <title>Whole-Genome Shotgun Sequencing of Two beta-Proteobacterial Species in Search of the Bulgecin Biosynthetic Cluster.</title>
        <authorList>
            <person name="Horsman M.E."/>
            <person name="Marous D.R."/>
            <person name="Li R."/>
            <person name="Oliver R.A."/>
            <person name="Byun B."/>
            <person name="Emrich S.J."/>
            <person name="Boggess B."/>
            <person name="Townsend C.A."/>
            <person name="Mobashery S."/>
        </authorList>
    </citation>
    <scope>NUCLEOTIDE SEQUENCE [LARGE SCALE GENOMIC DNA]</scope>
    <source>
        <strain evidence="1 2">ATCC 31433</strain>
    </source>
</reference>
<comment type="caution">
    <text evidence="1">The sequence shown here is derived from an EMBL/GenBank/DDBJ whole genome shotgun (WGS) entry which is preliminary data.</text>
</comment>
<accession>A0A2A4FC88</accession>